<dbReference type="InterPro" id="IPR013525">
    <property type="entry name" value="ABC2_TM"/>
</dbReference>
<dbReference type="Pfam" id="PF12698">
    <property type="entry name" value="ABC2_membrane_3"/>
    <property type="match status" value="1"/>
</dbReference>
<dbReference type="PROSITE" id="PS50893">
    <property type="entry name" value="ABC_TRANSPORTER_2"/>
    <property type="match status" value="1"/>
</dbReference>
<dbReference type="PANTHER" id="PTHR19229">
    <property type="entry name" value="ATP-BINDING CASSETTE TRANSPORTER SUBFAMILY A ABCA"/>
    <property type="match status" value="1"/>
</dbReference>
<evidence type="ECO:0000256" key="5">
    <source>
        <dbReference type="SAM" id="Phobius"/>
    </source>
</evidence>
<dbReference type="GO" id="GO:0016887">
    <property type="term" value="F:ATP hydrolysis activity"/>
    <property type="evidence" value="ECO:0007669"/>
    <property type="project" value="InterPro"/>
</dbReference>
<dbReference type="Gene3D" id="3.40.50.300">
    <property type="entry name" value="P-loop containing nucleotide triphosphate hydrolases"/>
    <property type="match status" value="1"/>
</dbReference>
<dbReference type="OMA" id="YRIRING"/>
<dbReference type="GeneID" id="108683101"/>
<dbReference type="KEGG" id="hazt:108683101"/>
<evidence type="ECO:0000259" key="6">
    <source>
        <dbReference type="PROSITE" id="PS50893"/>
    </source>
</evidence>
<feature type="transmembrane region" description="Helical" evidence="5">
    <location>
        <begin position="378"/>
        <end position="401"/>
    </location>
</feature>
<feature type="transmembrane region" description="Helical" evidence="5">
    <location>
        <begin position="308"/>
        <end position="328"/>
    </location>
</feature>
<evidence type="ECO:0000313" key="8">
    <source>
        <dbReference type="RefSeq" id="XP_018027871.1"/>
    </source>
</evidence>
<accession>A0A8B7PQW8</accession>
<gene>
    <name evidence="8" type="primary">LOC108683101</name>
</gene>
<dbReference type="GO" id="GO:0016020">
    <property type="term" value="C:membrane"/>
    <property type="evidence" value="ECO:0007669"/>
    <property type="project" value="UniProtKB-SubCell"/>
</dbReference>
<feature type="transmembrane region" description="Helical" evidence="5">
    <location>
        <begin position="413"/>
        <end position="431"/>
    </location>
</feature>
<dbReference type="Pfam" id="PF00005">
    <property type="entry name" value="ABC_tran"/>
    <property type="match status" value="1"/>
</dbReference>
<dbReference type="GO" id="GO:0005319">
    <property type="term" value="F:lipid transporter activity"/>
    <property type="evidence" value="ECO:0007669"/>
    <property type="project" value="TreeGrafter"/>
</dbReference>
<reference evidence="8" key="1">
    <citation type="submission" date="2025-08" db="UniProtKB">
        <authorList>
            <consortium name="RefSeq"/>
        </authorList>
    </citation>
    <scope>IDENTIFICATION</scope>
</reference>
<protein>
    <submittedName>
        <fullName evidence="8">Cholesterol transporter ABCA5</fullName>
    </submittedName>
</protein>
<keyword evidence="4 5" id="KW-0472">Membrane</keyword>
<keyword evidence="3 5" id="KW-1133">Transmembrane helix</keyword>
<keyword evidence="7" id="KW-1185">Reference proteome</keyword>
<organism evidence="7 8">
    <name type="scientific">Hyalella azteca</name>
    <name type="common">Amphipod</name>
    <dbReference type="NCBI Taxonomy" id="294128"/>
    <lineage>
        <taxon>Eukaryota</taxon>
        <taxon>Metazoa</taxon>
        <taxon>Ecdysozoa</taxon>
        <taxon>Arthropoda</taxon>
        <taxon>Crustacea</taxon>
        <taxon>Multicrustacea</taxon>
        <taxon>Malacostraca</taxon>
        <taxon>Eumalacostraca</taxon>
        <taxon>Peracarida</taxon>
        <taxon>Amphipoda</taxon>
        <taxon>Senticaudata</taxon>
        <taxon>Talitrida</taxon>
        <taxon>Talitroidea</taxon>
        <taxon>Hyalellidae</taxon>
        <taxon>Hyalella</taxon>
    </lineage>
</organism>
<evidence type="ECO:0000256" key="3">
    <source>
        <dbReference type="ARBA" id="ARBA00022989"/>
    </source>
</evidence>
<feature type="transmembrane region" description="Helical" evidence="5">
    <location>
        <begin position="443"/>
        <end position="464"/>
    </location>
</feature>
<dbReference type="InterPro" id="IPR027417">
    <property type="entry name" value="P-loop_NTPase"/>
</dbReference>
<dbReference type="OrthoDB" id="8061355at2759"/>
<dbReference type="PANTHER" id="PTHR19229:SF250">
    <property type="entry name" value="ABC TRANSPORTER DOMAIN-CONTAINING PROTEIN-RELATED"/>
    <property type="match status" value="1"/>
</dbReference>
<name>A0A8B7PQW8_HYAAZ</name>
<dbReference type="InterPro" id="IPR017871">
    <property type="entry name" value="ABC_transporter-like_CS"/>
</dbReference>
<evidence type="ECO:0000256" key="2">
    <source>
        <dbReference type="ARBA" id="ARBA00022692"/>
    </source>
</evidence>
<dbReference type="CDD" id="cd03263">
    <property type="entry name" value="ABC_subfamily_A"/>
    <property type="match status" value="1"/>
</dbReference>
<feature type="non-terminal residue" evidence="8">
    <location>
        <position position="772"/>
    </location>
</feature>
<proteinExistence type="predicted"/>
<dbReference type="Proteomes" id="UP000694843">
    <property type="component" value="Unplaced"/>
</dbReference>
<feature type="domain" description="ABC transporter" evidence="6">
    <location>
        <begin position="582"/>
        <end position="771"/>
    </location>
</feature>
<dbReference type="SUPFAM" id="SSF52540">
    <property type="entry name" value="P-loop containing nucleoside triphosphate hydrolases"/>
    <property type="match status" value="1"/>
</dbReference>
<feature type="transmembrane region" description="Helical" evidence="5">
    <location>
        <begin position="348"/>
        <end position="372"/>
    </location>
</feature>
<keyword evidence="2 5" id="KW-0812">Transmembrane</keyword>
<dbReference type="PROSITE" id="PS00211">
    <property type="entry name" value="ABC_TRANSPORTER_1"/>
    <property type="match status" value="1"/>
</dbReference>
<evidence type="ECO:0000256" key="4">
    <source>
        <dbReference type="ARBA" id="ARBA00023136"/>
    </source>
</evidence>
<dbReference type="GO" id="GO:0005524">
    <property type="term" value="F:ATP binding"/>
    <property type="evidence" value="ECO:0007669"/>
    <property type="project" value="InterPro"/>
</dbReference>
<dbReference type="RefSeq" id="XP_018027871.1">
    <property type="nucleotide sequence ID" value="XM_018172382.2"/>
</dbReference>
<evidence type="ECO:0000313" key="7">
    <source>
        <dbReference type="Proteomes" id="UP000694843"/>
    </source>
</evidence>
<feature type="transmembrane region" description="Helical" evidence="5">
    <location>
        <begin position="485"/>
        <end position="506"/>
    </location>
</feature>
<dbReference type="AlphaFoldDB" id="A0A8B7PQW8"/>
<dbReference type="GO" id="GO:0140359">
    <property type="term" value="F:ABC-type transporter activity"/>
    <property type="evidence" value="ECO:0007669"/>
    <property type="project" value="InterPro"/>
</dbReference>
<dbReference type="InterPro" id="IPR026082">
    <property type="entry name" value="ABCA"/>
</dbReference>
<dbReference type="InterPro" id="IPR003439">
    <property type="entry name" value="ABC_transporter-like_ATP-bd"/>
</dbReference>
<comment type="subcellular location">
    <subcellularLocation>
        <location evidence="1">Membrane</location>
        <topology evidence="1">Multi-pass membrane protein</topology>
    </subcellularLocation>
</comment>
<evidence type="ECO:0000256" key="1">
    <source>
        <dbReference type="ARBA" id="ARBA00004141"/>
    </source>
</evidence>
<sequence length="772" mass="86450">MSPQMDNKTRVNNKVQDIELEQPYGHAAAAAMEGTLWQQYMALLRRNFLIKIRERRKTISEFALPLYFLLILALLRLAIPAPSYPAQLNPHDYGNVWGSAVHLCNVTLHSTPNTTQVRRVVDAVARAVRGRSVYYEKEEDIVDVYRNHSPSVEVALVFSEEPLRDRNYTIRMNPVLRPLPDPSNLWVSPTMCRQTVNGSLESPITCPPTYYYYSGLLGLQGLVDWAILRDETLVDDFNVAPQRTTTWTPQHSGPLSATGPHPTELDNLPCISLPNYNLFNTSLPNISYQSFPLDAVVSSNLEVLRDIVPLYMVFSWAQFIVYMLMLIVEEKEKKIKEGMKMMGLQGVVYWLSWLTVYGLYVVVLALLCTIILPLANIFLYASPGYCFLLFILYGLSSIILALMMTPFFSKAKVAGVVGNLTQVFMSLLFYLQVYLGDQIDPVYYWLLALMSPCAFSFAIDKILVLDVTAGGLSSSTLWTGPGLPFAGSLIMISLDIVLYLVLALYLDAVVPTEYGTRLKPWFFLQPSFWRRPNRTSTNELYAQDQLDDDNLMSSERRMSAGSVGSSGDVEEVGPEMRGKAGVIIRGVCKTFKGGRGKPPIKAVDNFSLTIYEDEITAILGHNGAGKTTLFNVLTGMTEVTSGAAHVFGLSVGDPHDLREIRSMTGVCPQHDILFTVLTPREHLMFYARIRGLPEARLREEVERALDEVDLSSKADSKADDLSGGQKRKLSIAMALMGDPRLVFLDEPTAGVDAYSRRRLWGLLKRRKRGKVI</sequence>